<evidence type="ECO:0000256" key="7">
    <source>
        <dbReference type="HAMAP-Rule" id="MF_00169"/>
    </source>
</evidence>
<gene>
    <name evidence="7" type="primary">aroQ</name>
    <name evidence="8" type="ORF">J2S03_000148</name>
</gene>
<evidence type="ECO:0000256" key="6">
    <source>
        <dbReference type="ARBA" id="ARBA00023239"/>
    </source>
</evidence>
<dbReference type="InterPro" id="IPR018509">
    <property type="entry name" value="DHquinase_II_CS"/>
</dbReference>
<dbReference type="Proteomes" id="UP001232973">
    <property type="component" value="Unassembled WGS sequence"/>
</dbReference>
<feature type="binding site" evidence="7">
    <location>
        <position position="84"/>
    </location>
    <ligand>
        <name>substrate</name>
    </ligand>
</feature>
<evidence type="ECO:0000256" key="2">
    <source>
        <dbReference type="ARBA" id="ARBA00004902"/>
    </source>
</evidence>
<evidence type="ECO:0000256" key="3">
    <source>
        <dbReference type="ARBA" id="ARBA00011037"/>
    </source>
</evidence>
<organism evidence="8 9">
    <name type="scientific">Alicyclobacillus cycloheptanicus</name>
    <dbReference type="NCBI Taxonomy" id="1457"/>
    <lineage>
        <taxon>Bacteria</taxon>
        <taxon>Bacillati</taxon>
        <taxon>Bacillota</taxon>
        <taxon>Bacilli</taxon>
        <taxon>Bacillales</taxon>
        <taxon>Alicyclobacillaceae</taxon>
        <taxon>Alicyclobacillus</taxon>
    </lineage>
</organism>
<reference evidence="8 9" key="1">
    <citation type="submission" date="2023-07" db="EMBL/GenBank/DDBJ databases">
        <title>Genomic Encyclopedia of Type Strains, Phase IV (KMG-IV): sequencing the most valuable type-strain genomes for metagenomic binning, comparative biology and taxonomic classification.</title>
        <authorList>
            <person name="Goeker M."/>
        </authorList>
    </citation>
    <scope>NUCLEOTIDE SEQUENCE [LARGE SCALE GENOMIC DNA]</scope>
    <source>
        <strain evidence="8 9">DSM 4006</strain>
    </source>
</reference>
<feature type="active site" description="Proton acceptor" evidence="7">
    <location>
        <position position="27"/>
    </location>
</feature>
<dbReference type="Gene3D" id="3.40.50.9100">
    <property type="entry name" value="Dehydroquinase, class II"/>
    <property type="match status" value="1"/>
</dbReference>
<dbReference type="PANTHER" id="PTHR21272:SF3">
    <property type="entry name" value="CATABOLIC 3-DEHYDROQUINASE"/>
    <property type="match status" value="1"/>
</dbReference>
<proteinExistence type="inferred from homology"/>
<dbReference type="CDD" id="cd00466">
    <property type="entry name" value="DHQase_II"/>
    <property type="match status" value="1"/>
</dbReference>
<sequence>MSVPGKVLLLVNGPNLNRLGQRDRAVYGSETLSDIVRRVEAVAHRHGASVRAFQSNHEGAIIDFLQQEGPNADGLVINPGALGHYGYALRDCLADLCLPIVEVHISNVHKREPFRHQLVLSGVVTGQIVGLGAAGYELAAAYLLRQAMPEGETS</sequence>
<dbReference type="InterPro" id="IPR036441">
    <property type="entry name" value="DHquinase_II_sf"/>
</dbReference>
<dbReference type="NCBIfam" id="NF003805">
    <property type="entry name" value="PRK05395.1-2"/>
    <property type="match status" value="1"/>
</dbReference>
<dbReference type="NCBIfam" id="TIGR01088">
    <property type="entry name" value="aroQ"/>
    <property type="match status" value="1"/>
</dbReference>
<keyword evidence="6 7" id="KW-0456">Lyase</keyword>
<keyword evidence="7" id="KW-0057">Aromatic amino acid biosynthesis</keyword>
<dbReference type="NCBIfam" id="NF003807">
    <property type="entry name" value="PRK05395.1-4"/>
    <property type="match status" value="1"/>
</dbReference>
<accession>A0ABT9XE35</accession>
<comment type="function">
    <text evidence="7">Catalyzes a trans-dehydration via an enolate intermediate.</text>
</comment>
<dbReference type="GO" id="GO:0003855">
    <property type="term" value="F:3-dehydroquinate dehydratase activity"/>
    <property type="evidence" value="ECO:0007669"/>
    <property type="project" value="UniProtKB-EC"/>
</dbReference>
<comment type="similarity">
    <text evidence="3 7">Belongs to the type-II 3-dehydroquinase family.</text>
</comment>
<evidence type="ECO:0000313" key="9">
    <source>
        <dbReference type="Proteomes" id="UP001232973"/>
    </source>
</evidence>
<dbReference type="SUPFAM" id="SSF52304">
    <property type="entry name" value="Type II 3-dehydroquinate dehydratase"/>
    <property type="match status" value="1"/>
</dbReference>
<dbReference type="PANTHER" id="PTHR21272">
    <property type="entry name" value="CATABOLIC 3-DEHYDROQUINASE"/>
    <property type="match status" value="1"/>
</dbReference>
<comment type="subunit">
    <text evidence="4 7">Homododecamer.</text>
</comment>
<feature type="binding site" evidence="7">
    <location>
        <begin position="105"/>
        <end position="106"/>
    </location>
    <ligand>
        <name>substrate</name>
    </ligand>
</feature>
<dbReference type="EC" id="4.2.1.10" evidence="5 7"/>
<dbReference type="HAMAP" id="MF_00169">
    <property type="entry name" value="AroQ"/>
    <property type="match status" value="1"/>
</dbReference>
<protein>
    <recommendedName>
        <fullName evidence="5 7">3-dehydroquinate dehydratase</fullName>
        <shortName evidence="7">3-dehydroquinase</shortName>
        <ecNumber evidence="5 7">4.2.1.10</ecNumber>
    </recommendedName>
    <alternativeName>
        <fullName evidence="7">Type II DHQase</fullName>
    </alternativeName>
</protein>
<evidence type="ECO:0000256" key="4">
    <source>
        <dbReference type="ARBA" id="ARBA00011193"/>
    </source>
</evidence>
<feature type="binding site" evidence="7">
    <location>
        <position position="115"/>
    </location>
    <ligand>
        <name>substrate</name>
    </ligand>
</feature>
<keyword evidence="7" id="KW-0028">Amino-acid biosynthesis</keyword>
<keyword evidence="9" id="KW-1185">Reference proteome</keyword>
<name>A0ABT9XE35_9BACL</name>
<dbReference type="EMBL" id="JAUSTP010000001">
    <property type="protein sequence ID" value="MDQ0188344.1"/>
    <property type="molecule type" value="Genomic_DNA"/>
</dbReference>
<evidence type="ECO:0000313" key="8">
    <source>
        <dbReference type="EMBL" id="MDQ0188344.1"/>
    </source>
</evidence>
<dbReference type="PIRSF" id="PIRSF001399">
    <property type="entry name" value="DHquinase_II"/>
    <property type="match status" value="1"/>
</dbReference>
<dbReference type="PROSITE" id="PS01029">
    <property type="entry name" value="DEHYDROQUINASE_II"/>
    <property type="match status" value="1"/>
</dbReference>
<comment type="catalytic activity">
    <reaction evidence="1 7">
        <text>3-dehydroquinate = 3-dehydroshikimate + H2O</text>
        <dbReference type="Rhea" id="RHEA:21096"/>
        <dbReference type="ChEBI" id="CHEBI:15377"/>
        <dbReference type="ChEBI" id="CHEBI:16630"/>
        <dbReference type="ChEBI" id="CHEBI:32364"/>
        <dbReference type="EC" id="4.2.1.10"/>
    </reaction>
</comment>
<feature type="active site" description="Proton donor" evidence="7">
    <location>
        <position position="104"/>
    </location>
</feature>
<comment type="pathway">
    <text evidence="2 7">Metabolic intermediate biosynthesis; chorismate biosynthesis; chorismate from D-erythrose 4-phosphate and phosphoenolpyruvate: step 3/7.</text>
</comment>
<evidence type="ECO:0000256" key="1">
    <source>
        <dbReference type="ARBA" id="ARBA00001864"/>
    </source>
</evidence>
<dbReference type="Pfam" id="PF01220">
    <property type="entry name" value="DHquinase_II"/>
    <property type="match status" value="1"/>
</dbReference>
<comment type="caution">
    <text evidence="8">The sequence shown here is derived from an EMBL/GenBank/DDBJ whole genome shotgun (WGS) entry which is preliminary data.</text>
</comment>
<dbReference type="InterPro" id="IPR001874">
    <property type="entry name" value="DHquinase_II"/>
</dbReference>
<feature type="binding site" evidence="7">
    <location>
        <position position="78"/>
    </location>
    <ligand>
        <name>substrate</name>
    </ligand>
</feature>
<feature type="binding site" evidence="7">
    <location>
        <position position="91"/>
    </location>
    <ligand>
        <name>substrate</name>
    </ligand>
</feature>
<evidence type="ECO:0000256" key="5">
    <source>
        <dbReference type="ARBA" id="ARBA00012060"/>
    </source>
</evidence>
<feature type="site" description="Transition state stabilizer" evidence="7">
    <location>
        <position position="22"/>
    </location>
</feature>
<dbReference type="RefSeq" id="WP_274455748.1">
    <property type="nucleotide sequence ID" value="NZ_CP067097.1"/>
</dbReference>